<dbReference type="AlphaFoldDB" id="A0A3S0C8D8"/>
<comment type="caution">
    <text evidence="1">The sequence shown here is derived from an EMBL/GenBank/DDBJ whole genome shotgun (WGS) entry which is preliminary data.</text>
</comment>
<gene>
    <name evidence="1" type="ORF">EJQ19_22790</name>
</gene>
<name>A0A3S0C8D8_9BACL</name>
<organism evidence="1 2">
    <name type="scientific">Paenibacillus whitsoniae</name>
    <dbReference type="NCBI Taxonomy" id="2496558"/>
    <lineage>
        <taxon>Bacteria</taxon>
        <taxon>Bacillati</taxon>
        <taxon>Bacillota</taxon>
        <taxon>Bacilli</taxon>
        <taxon>Bacillales</taxon>
        <taxon>Paenibacillaceae</taxon>
        <taxon>Paenibacillus</taxon>
    </lineage>
</organism>
<dbReference type="RefSeq" id="WP_126143543.1">
    <property type="nucleotide sequence ID" value="NZ_RXHU01000074.1"/>
</dbReference>
<sequence>MKTQEEFILVSAPTLAGKSFIRMLQMKRIPFAAITNNESEKKQLEKLGVNHILMVDTTVKTWEIPDLEIGKVFMFEHSLTLCCRYIQICRAWTSKPIYVITQSGNARMIYKGIGANYVIHSRSEYLSFLLE</sequence>
<evidence type="ECO:0000313" key="1">
    <source>
        <dbReference type="EMBL" id="RTE06418.1"/>
    </source>
</evidence>
<reference evidence="1 2" key="1">
    <citation type="submission" date="2018-12" db="EMBL/GenBank/DDBJ databases">
        <title>Bacillus ochoae sp. nov., Paenibacillus whitsoniae sp. nov., Paenibacillus spiritus sp. nov. Isolated from the Mars Exploration Rover during spacecraft assembly.</title>
        <authorList>
            <person name="Seuylemezian A."/>
            <person name="Vaishampayan P."/>
        </authorList>
    </citation>
    <scope>NUCLEOTIDE SEQUENCE [LARGE SCALE GENOMIC DNA]</scope>
    <source>
        <strain evidence="1 2">MER 54</strain>
    </source>
</reference>
<dbReference type="Proteomes" id="UP000276128">
    <property type="component" value="Unassembled WGS sequence"/>
</dbReference>
<dbReference type="EMBL" id="RXHU01000074">
    <property type="protein sequence ID" value="RTE06418.1"/>
    <property type="molecule type" value="Genomic_DNA"/>
</dbReference>
<protein>
    <submittedName>
        <fullName evidence="1">Uncharacterized protein</fullName>
    </submittedName>
</protein>
<keyword evidence="2" id="KW-1185">Reference proteome</keyword>
<accession>A0A3S0C8D8</accession>
<evidence type="ECO:0000313" key="2">
    <source>
        <dbReference type="Proteomes" id="UP000276128"/>
    </source>
</evidence>
<proteinExistence type="predicted"/>
<dbReference type="OrthoDB" id="2614999at2"/>